<evidence type="ECO:0000313" key="1">
    <source>
        <dbReference type="EMBL" id="KAJ9095295.1"/>
    </source>
</evidence>
<gene>
    <name evidence="1" type="ORF">QFC21_005661</name>
</gene>
<name>A0ACC2V8Q2_9TREE</name>
<proteinExistence type="predicted"/>
<evidence type="ECO:0000313" key="2">
    <source>
        <dbReference type="Proteomes" id="UP001227268"/>
    </source>
</evidence>
<dbReference type="EMBL" id="JASBWT010000022">
    <property type="protein sequence ID" value="KAJ9095295.1"/>
    <property type="molecule type" value="Genomic_DNA"/>
</dbReference>
<accession>A0ACC2V8Q2</accession>
<sequence>MIALCLSIHRRLSVNLYLLVCILAVAFAQTRQPNAVGGVASTRGVNLGGWFVTEPWITPSLYSVGGSADTPIDEWSLCAALGEKKALSSLQDHWRSFFNRGDFEDIAAAGLNSVRIPVGYWNIIDILDFEPYVGGAYPYIIRAVYWAAELGISVVLDLHGLPGSQNGQDNSGLSNIVSFQANQTNFDRAVAAIRNLTEEFSKEIYNGTVTTIELMNEPRISDANFTMPELRAYYSAAGRTVRQYSNGAMRVLIHDAFWGPGYWTGFDPLSNTTSTSPEWLDIDLHNYFAFAPNNNLPQEEILEKVCNTSRYLRNTASLSPVLVGEWSLETGTAPNASPIGRAAQSQARRTWFRKLFEAQLSSYSAFGWYFWTWKTEYDINTWSYRRGIEDGWIPPDISNSSQLIFPILSNGCIDTSFNYSAPKDPRPQFSQASRNSFTTPLLWPLAIAAILAFAGGLC</sequence>
<protein>
    <submittedName>
        <fullName evidence="1">Uncharacterized protein</fullName>
    </submittedName>
</protein>
<keyword evidence="2" id="KW-1185">Reference proteome</keyword>
<comment type="caution">
    <text evidence="1">The sequence shown here is derived from an EMBL/GenBank/DDBJ whole genome shotgun (WGS) entry which is preliminary data.</text>
</comment>
<dbReference type="Proteomes" id="UP001227268">
    <property type="component" value="Unassembled WGS sequence"/>
</dbReference>
<reference evidence="1" key="1">
    <citation type="submission" date="2023-04" db="EMBL/GenBank/DDBJ databases">
        <title>Draft Genome sequencing of Naganishia species isolated from polar environments using Oxford Nanopore Technology.</title>
        <authorList>
            <person name="Leo P."/>
            <person name="Venkateswaran K."/>
        </authorList>
    </citation>
    <scope>NUCLEOTIDE SEQUENCE</scope>
    <source>
        <strain evidence="1">MNA-CCFEE 5423</strain>
    </source>
</reference>
<organism evidence="1 2">
    <name type="scientific">Naganishia friedmannii</name>
    <dbReference type="NCBI Taxonomy" id="89922"/>
    <lineage>
        <taxon>Eukaryota</taxon>
        <taxon>Fungi</taxon>
        <taxon>Dikarya</taxon>
        <taxon>Basidiomycota</taxon>
        <taxon>Agaricomycotina</taxon>
        <taxon>Tremellomycetes</taxon>
        <taxon>Filobasidiales</taxon>
        <taxon>Filobasidiaceae</taxon>
        <taxon>Naganishia</taxon>
    </lineage>
</organism>